<dbReference type="EMBL" id="BMIH01000004">
    <property type="protein sequence ID" value="GGB39299.1"/>
    <property type="molecule type" value="Genomic_DNA"/>
</dbReference>
<gene>
    <name evidence="2" type="ORF">GCM10011380_30970</name>
</gene>
<keyword evidence="3" id="KW-1185">Reference proteome</keyword>
<feature type="region of interest" description="Disordered" evidence="1">
    <location>
        <begin position="18"/>
        <end position="68"/>
    </location>
</feature>
<sequence>MGKDDDKAARLAAALRANLHRRKAQARDAAGAATPTGPDAAGPADEDPTKPTISATSCADTSPAPARR</sequence>
<feature type="compositionally biased region" description="Polar residues" evidence="1">
    <location>
        <begin position="51"/>
        <end position="60"/>
    </location>
</feature>
<dbReference type="Proteomes" id="UP000623067">
    <property type="component" value="Unassembled WGS sequence"/>
</dbReference>
<name>A0A916TDD4_9SPHN</name>
<reference evidence="2" key="2">
    <citation type="submission" date="2020-09" db="EMBL/GenBank/DDBJ databases">
        <authorList>
            <person name="Sun Q."/>
            <person name="Zhou Y."/>
        </authorList>
    </citation>
    <scope>NUCLEOTIDE SEQUENCE</scope>
    <source>
        <strain evidence="2">CGMCC 1.15330</strain>
    </source>
</reference>
<organism evidence="2 3">
    <name type="scientific">Sphingomonas metalli</name>
    <dbReference type="NCBI Taxonomy" id="1779358"/>
    <lineage>
        <taxon>Bacteria</taxon>
        <taxon>Pseudomonadati</taxon>
        <taxon>Pseudomonadota</taxon>
        <taxon>Alphaproteobacteria</taxon>
        <taxon>Sphingomonadales</taxon>
        <taxon>Sphingomonadaceae</taxon>
        <taxon>Sphingomonas</taxon>
    </lineage>
</organism>
<evidence type="ECO:0000313" key="3">
    <source>
        <dbReference type="Proteomes" id="UP000623067"/>
    </source>
</evidence>
<evidence type="ECO:0000313" key="2">
    <source>
        <dbReference type="EMBL" id="GGB39299.1"/>
    </source>
</evidence>
<accession>A0A916TDD4</accession>
<dbReference type="AlphaFoldDB" id="A0A916TDD4"/>
<comment type="caution">
    <text evidence="2">The sequence shown here is derived from an EMBL/GenBank/DDBJ whole genome shotgun (WGS) entry which is preliminary data.</text>
</comment>
<protein>
    <submittedName>
        <fullName evidence="2">Uncharacterized protein</fullName>
    </submittedName>
</protein>
<proteinExistence type="predicted"/>
<evidence type="ECO:0000256" key="1">
    <source>
        <dbReference type="SAM" id="MobiDB-lite"/>
    </source>
</evidence>
<reference evidence="2" key="1">
    <citation type="journal article" date="2014" name="Int. J. Syst. Evol. Microbiol.">
        <title>Complete genome sequence of Corynebacterium casei LMG S-19264T (=DSM 44701T), isolated from a smear-ripened cheese.</title>
        <authorList>
            <consortium name="US DOE Joint Genome Institute (JGI-PGF)"/>
            <person name="Walter F."/>
            <person name="Albersmeier A."/>
            <person name="Kalinowski J."/>
            <person name="Ruckert C."/>
        </authorList>
    </citation>
    <scope>NUCLEOTIDE SEQUENCE</scope>
    <source>
        <strain evidence="2">CGMCC 1.15330</strain>
    </source>
</reference>
<feature type="compositionally biased region" description="Low complexity" evidence="1">
    <location>
        <begin position="27"/>
        <end position="43"/>
    </location>
</feature>